<dbReference type="AlphaFoldDB" id="A0A151SR55"/>
<sequence length="245" mass="27833">MSTAKSIKTPMAPSLKLISDSTQACHDPSLYRSVIGSLQYLTITRPDIAYTVNKLCQFMHNPLEVHWKATKRLLRYLKGTLHHGLHYKASSDTEIIAYCDSDWASDQDDMRSTSGNCVYLGSNIVSWMAKKQRVVSRSSTEAEFRSLASLVTEIQYIQNLLSELHIKSKQPPLIWCDNQGVVLLSGNPVMHTKTKHFELDLWFVRERVARGQIQVKHIPGRFQVADLLTKSPSSTIFLDLRDKLT</sequence>
<dbReference type="SUPFAM" id="SSF56672">
    <property type="entry name" value="DNA/RNA polymerases"/>
    <property type="match status" value="1"/>
</dbReference>
<protein>
    <submittedName>
        <fullName evidence="1">Copia protein</fullName>
    </submittedName>
</protein>
<dbReference type="CDD" id="cd09272">
    <property type="entry name" value="RNase_HI_RT_Ty1"/>
    <property type="match status" value="1"/>
</dbReference>
<reference evidence="1 2" key="1">
    <citation type="journal article" date="2012" name="Nat. Biotechnol.">
        <title>Draft genome sequence of pigeonpea (Cajanus cajan), an orphan legume crop of resource-poor farmers.</title>
        <authorList>
            <person name="Varshney R.K."/>
            <person name="Chen W."/>
            <person name="Li Y."/>
            <person name="Bharti A.K."/>
            <person name="Saxena R.K."/>
            <person name="Schlueter J.A."/>
            <person name="Donoghue M.T."/>
            <person name="Azam S."/>
            <person name="Fan G."/>
            <person name="Whaley A.M."/>
            <person name="Farmer A.D."/>
            <person name="Sheridan J."/>
            <person name="Iwata A."/>
            <person name="Tuteja R."/>
            <person name="Penmetsa R.V."/>
            <person name="Wu W."/>
            <person name="Upadhyaya H.D."/>
            <person name="Yang S.P."/>
            <person name="Shah T."/>
            <person name="Saxena K.B."/>
            <person name="Michael T."/>
            <person name="McCombie W.R."/>
            <person name="Yang B."/>
            <person name="Zhang G."/>
            <person name="Yang H."/>
            <person name="Wang J."/>
            <person name="Spillane C."/>
            <person name="Cook D.R."/>
            <person name="May G.D."/>
            <person name="Xu X."/>
            <person name="Jackson S.A."/>
        </authorList>
    </citation>
    <scope>NUCLEOTIDE SEQUENCE [LARGE SCALE GENOMIC DNA]</scope>
    <source>
        <strain evidence="2">cv. Asha</strain>
    </source>
</reference>
<organism evidence="1 2">
    <name type="scientific">Cajanus cajan</name>
    <name type="common">Pigeon pea</name>
    <name type="synonym">Cajanus indicus</name>
    <dbReference type="NCBI Taxonomy" id="3821"/>
    <lineage>
        <taxon>Eukaryota</taxon>
        <taxon>Viridiplantae</taxon>
        <taxon>Streptophyta</taxon>
        <taxon>Embryophyta</taxon>
        <taxon>Tracheophyta</taxon>
        <taxon>Spermatophyta</taxon>
        <taxon>Magnoliopsida</taxon>
        <taxon>eudicotyledons</taxon>
        <taxon>Gunneridae</taxon>
        <taxon>Pentapetalae</taxon>
        <taxon>rosids</taxon>
        <taxon>fabids</taxon>
        <taxon>Fabales</taxon>
        <taxon>Fabaceae</taxon>
        <taxon>Papilionoideae</taxon>
        <taxon>50 kb inversion clade</taxon>
        <taxon>NPAAA clade</taxon>
        <taxon>indigoferoid/millettioid clade</taxon>
        <taxon>Phaseoleae</taxon>
        <taxon>Cajanus</taxon>
    </lineage>
</organism>
<dbReference type="InterPro" id="IPR043502">
    <property type="entry name" value="DNA/RNA_pol_sf"/>
</dbReference>
<evidence type="ECO:0000313" key="1">
    <source>
        <dbReference type="EMBL" id="KYP57265.1"/>
    </source>
</evidence>
<proteinExistence type="predicted"/>
<evidence type="ECO:0000313" key="2">
    <source>
        <dbReference type="Proteomes" id="UP000075243"/>
    </source>
</evidence>
<dbReference type="Proteomes" id="UP000075243">
    <property type="component" value="Chromosome 11"/>
</dbReference>
<dbReference type="OMA" id="ICFAANS"/>
<dbReference type="PANTHER" id="PTHR11439:SF455">
    <property type="entry name" value="RLK (RECEPTOR-LIKE PROTEIN KINASE) 8, PUTATIVE-RELATED"/>
    <property type="match status" value="1"/>
</dbReference>
<dbReference type="EMBL" id="CM003613">
    <property type="protein sequence ID" value="KYP57265.1"/>
    <property type="molecule type" value="Genomic_DNA"/>
</dbReference>
<gene>
    <name evidence="1" type="ORF">KK1_003524</name>
</gene>
<dbReference type="PANTHER" id="PTHR11439">
    <property type="entry name" value="GAG-POL-RELATED RETROTRANSPOSON"/>
    <property type="match status" value="1"/>
</dbReference>
<accession>A0A151SR55</accession>
<keyword evidence="2" id="KW-1185">Reference proteome</keyword>
<name>A0A151SR55_CAJCA</name>
<dbReference type="Gramene" id="C.cajan_03445.t">
    <property type="protein sequence ID" value="C.cajan_03445.t.cds1"/>
    <property type="gene ID" value="C.cajan_03445"/>
</dbReference>